<dbReference type="EMBL" id="MBDN02001044">
    <property type="protein sequence ID" value="RLN72699.1"/>
    <property type="molecule type" value="Genomic_DNA"/>
</dbReference>
<proteinExistence type="predicted"/>
<dbReference type="EMBL" id="MAYM02000018">
    <property type="protein sequence ID" value="RLN46733.1"/>
    <property type="molecule type" value="Genomic_DNA"/>
</dbReference>
<evidence type="ECO:0000313" key="2">
    <source>
        <dbReference type="EMBL" id="RLN46733.1"/>
    </source>
</evidence>
<dbReference type="Proteomes" id="UP000792063">
    <property type="component" value="Unassembled WGS sequence"/>
</dbReference>
<organism evidence="3 4">
    <name type="scientific">Phytophthora kernoviae</name>
    <dbReference type="NCBI Taxonomy" id="325452"/>
    <lineage>
        <taxon>Eukaryota</taxon>
        <taxon>Sar</taxon>
        <taxon>Stramenopiles</taxon>
        <taxon>Oomycota</taxon>
        <taxon>Peronosporomycetes</taxon>
        <taxon>Peronosporales</taxon>
        <taxon>Peronosporaceae</taxon>
        <taxon>Phytophthora</taxon>
    </lineage>
</organism>
<keyword evidence="4" id="KW-1185">Reference proteome</keyword>
<evidence type="ECO:0000313" key="5">
    <source>
        <dbReference type="Proteomes" id="UP000285883"/>
    </source>
</evidence>
<name>A0A3R7KED4_9STRA</name>
<evidence type="ECO:0000313" key="4">
    <source>
        <dbReference type="Proteomes" id="UP000285624"/>
    </source>
</evidence>
<protein>
    <submittedName>
        <fullName evidence="3">Uncharacterized protein</fullName>
    </submittedName>
</protein>
<reference evidence="1" key="1">
    <citation type="journal article" date="2015" name="Genom Data">
        <title>Genome sequences of six Phytophthora species associated with forests in New Zealand.</title>
        <authorList>
            <person name="Studholme D.J."/>
            <person name="McDougal R.L."/>
            <person name="Sambles C."/>
            <person name="Hansen E."/>
            <person name="Hardy G."/>
            <person name="Grant M."/>
            <person name="Ganley R.J."/>
            <person name="Williams N.M."/>
        </authorList>
    </citation>
    <scope>NUCLEOTIDE SEQUENCE</scope>
    <source>
        <strain evidence="1">NZFS 3630</strain>
    </source>
</reference>
<evidence type="ECO:0000313" key="1">
    <source>
        <dbReference type="EMBL" id="KAG2503001.1"/>
    </source>
</evidence>
<reference evidence="4 5" key="2">
    <citation type="submission" date="2018-07" db="EMBL/GenBank/DDBJ databases">
        <title>Genome sequencing of oomycete isolates from Chile give support for New Zealand origin for Phytophthora kernoviae and make available the first Nothophytophthora sp. genome.</title>
        <authorList>
            <person name="Studholme D.J."/>
            <person name="Sanfuentes E."/>
            <person name="Panda P."/>
            <person name="Hill R."/>
            <person name="Sambles C."/>
            <person name="Grant M."/>
            <person name="Williams N.M."/>
            <person name="Mcdougal R.L."/>
        </authorList>
    </citation>
    <scope>NUCLEOTIDE SEQUENCE [LARGE SCALE GENOMIC DNA]</scope>
    <source>
        <strain evidence="2">Chile2</strain>
        <strain evidence="3">Chile4</strain>
    </source>
</reference>
<dbReference type="EMBL" id="JPWU03001046">
    <property type="protein sequence ID" value="KAG2503001.1"/>
    <property type="molecule type" value="Genomic_DNA"/>
</dbReference>
<gene>
    <name evidence="2" type="ORF">BBI17_009756</name>
    <name evidence="3" type="ORF">BBO99_00009707</name>
    <name evidence="1" type="ORF">JM18_009687</name>
</gene>
<dbReference type="Proteomes" id="UP000285624">
    <property type="component" value="Unassembled WGS sequence"/>
</dbReference>
<sequence>MKMLRTTGFSATGEFSLTAARAQTEVLSRLSEQRDVDCQNALATSRYITLVTKSTGICNDDTTTRTNNTYLALDARRRAFVLTEREDTSTSHAILPHASELQFILSKLLQLSGSTDIFLCTPTSGMFSRARQQFLRKASDTSGASIVKPFTLMGTCMVQQSMLLLQELVFNSEALGEAFSNAVVVADALKMVPSLRHHVLRQRLHCYVETHFVACLVLDPRVHGTGLSASGLRRARGVAVRVATALVPDLDETSFIQSYNDYMKQQGDFGEPGVWNPANTANPMQFWDDYEGDPLHMQLAQVAKTVCAYVPHTYSTEAFWSMHISQRNERSASATPDQREKLAKIRYDSSSGRGRSTKSILNKFKVLLAAGNELTVDEMLHTISTTQQDTTDDKATTRDLSIRAVFESFHDGLEQDSAAMSSPPTTLDASWFDISSAGLGGIKKAMDTFLDIARKQ</sequence>
<comment type="caution">
    <text evidence="3">The sequence shown here is derived from an EMBL/GenBank/DDBJ whole genome shotgun (WGS) entry which is preliminary data.</text>
</comment>
<reference evidence="1" key="3">
    <citation type="submission" date="2020-06" db="EMBL/GenBank/DDBJ databases">
        <authorList>
            <person name="Studholme D.J."/>
        </authorList>
    </citation>
    <scope>NUCLEOTIDE SEQUENCE</scope>
    <source>
        <strain evidence="1">NZFS 3630</strain>
    </source>
</reference>
<dbReference type="AlphaFoldDB" id="A0A3R7KED4"/>
<evidence type="ECO:0000313" key="3">
    <source>
        <dbReference type="EMBL" id="RLN72699.1"/>
    </source>
</evidence>
<accession>A0A3R7KED4</accession>
<dbReference type="Proteomes" id="UP000285883">
    <property type="component" value="Unassembled WGS sequence"/>
</dbReference>